<dbReference type="EMBL" id="MT142199">
    <property type="protein sequence ID" value="QJA76009.1"/>
    <property type="molecule type" value="Genomic_DNA"/>
</dbReference>
<accession>A0A6M3K1G1</accession>
<proteinExistence type="predicted"/>
<protein>
    <submittedName>
        <fullName evidence="1">Uncharacterized protein</fullName>
    </submittedName>
</protein>
<reference evidence="1" key="1">
    <citation type="submission" date="2020-03" db="EMBL/GenBank/DDBJ databases">
        <title>The deep terrestrial virosphere.</title>
        <authorList>
            <person name="Holmfeldt K."/>
            <person name="Nilsson E."/>
            <person name="Simone D."/>
            <person name="Lopez-Fernandez M."/>
            <person name="Wu X."/>
            <person name="de Brujin I."/>
            <person name="Lundin D."/>
            <person name="Andersson A."/>
            <person name="Bertilsson S."/>
            <person name="Dopson M."/>
        </authorList>
    </citation>
    <scope>NUCLEOTIDE SEQUENCE</scope>
    <source>
        <strain evidence="1">MM415A01612</strain>
    </source>
</reference>
<evidence type="ECO:0000313" key="1">
    <source>
        <dbReference type="EMBL" id="QJA76009.1"/>
    </source>
</evidence>
<name>A0A6M3K1G1_9ZZZZ</name>
<sequence>MRTWQIVVAAIALVVTTVSVTFAATAAGTLKNLRELEPRVRSTELLSASNATLMRTFESRLVRIENKLDQLLGAK</sequence>
<organism evidence="1">
    <name type="scientific">viral metagenome</name>
    <dbReference type="NCBI Taxonomy" id="1070528"/>
    <lineage>
        <taxon>unclassified sequences</taxon>
        <taxon>metagenomes</taxon>
        <taxon>organismal metagenomes</taxon>
    </lineage>
</organism>
<gene>
    <name evidence="1" type="ORF">MM415A01612_0007</name>
</gene>
<dbReference type="AlphaFoldDB" id="A0A6M3K1G1"/>